<dbReference type="OrthoDB" id="6123450at2759"/>
<dbReference type="VEuPathDB" id="VectorBase:LDEU004338"/>
<comment type="caution">
    <text evidence="2">The sequence shown here is derived from an EMBL/GenBank/DDBJ whole genome shotgun (WGS) entry which is preliminary data.</text>
</comment>
<dbReference type="STRING" id="299467.A0A443SJJ8"/>
<dbReference type="GO" id="GO:0016772">
    <property type="term" value="F:transferase activity, transferring phosphorus-containing groups"/>
    <property type="evidence" value="ECO:0007669"/>
    <property type="project" value="InterPro"/>
</dbReference>
<dbReference type="Proteomes" id="UP000288716">
    <property type="component" value="Unassembled WGS sequence"/>
</dbReference>
<organism evidence="2 3">
    <name type="scientific">Leptotrombidium deliense</name>
    <dbReference type="NCBI Taxonomy" id="299467"/>
    <lineage>
        <taxon>Eukaryota</taxon>
        <taxon>Metazoa</taxon>
        <taxon>Ecdysozoa</taxon>
        <taxon>Arthropoda</taxon>
        <taxon>Chelicerata</taxon>
        <taxon>Arachnida</taxon>
        <taxon>Acari</taxon>
        <taxon>Acariformes</taxon>
        <taxon>Trombidiformes</taxon>
        <taxon>Prostigmata</taxon>
        <taxon>Anystina</taxon>
        <taxon>Parasitengona</taxon>
        <taxon>Trombiculoidea</taxon>
        <taxon>Trombiculidae</taxon>
        <taxon>Leptotrombidium</taxon>
    </lineage>
</organism>
<evidence type="ECO:0000259" key="1">
    <source>
        <dbReference type="Pfam" id="PF00391"/>
    </source>
</evidence>
<dbReference type="Pfam" id="PF00391">
    <property type="entry name" value="PEP-utilizers"/>
    <property type="match status" value="1"/>
</dbReference>
<accession>A0A443SJJ8</accession>
<gene>
    <name evidence="2" type="ORF">B4U80_07786</name>
</gene>
<name>A0A443SJJ8_9ACAR</name>
<dbReference type="AlphaFoldDB" id="A0A443SJJ8"/>
<sequence length="117" mass="12307">MYASKFVGAVKLEGTAITSLVGKGRAYVARSLEDAQDIQNGDILITYTTDIGWSPYFPLVSGVVTELGGLNSHGAVIAREFGLPCIVGVANACELFKTGDTILVDGERGLVTKLAEN</sequence>
<dbReference type="InterPro" id="IPR051549">
    <property type="entry name" value="PEP_Utilizing_Enz"/>
</dbReference>
<keyword evidence="2" id="KW-0670">Pyruvate</keyword>
<reference evidence="2 3" key="1">
    <citation type="journal article" date="2018" name="Gigascience">
        <title>Genomes of trombidid mites reveal novel predicted allergens and laterally-transferred genes associated with secondary metabolism.</title>
        <authorList>
            <person name="Dong X."/>
            <person name="Chaisiri K."/>
            <person name="Xia D."/>
            <person name="Armstrong S.D."/>
            <person name="Fang Y."/>
            <person name="Donnelly M.J."/>
            <person name="Kadowaki T."/>
            <person name="McGarry J.W."/>
            <person name="Darby A.C."/>
            <person name="Makepeace B.L."/>
        </authorList>
    </citation>
    <scope>NUCLEOTIDE SEQUENCE [LARGE SCALE GENOMIC DNA]</scope>
    <source>
        <strain evidence="2">UoL-UT</strain>
    </source>
</reference>
<dbReference type="PANTHER" id="PTHR43615:SF1">
    <property type="entry name" value="PPDK_N DOMAIN-CONTAINING PROTEIN"/>
    <property type="match status" value="1"/>
</dbReference>
<dbReference type="SUPFAM" id="SSF52009">
    <property type="entry name" value="Phosphohistidine domain"/>
    <property type="match status" value="1"/>
</dbReference>
<feature type="domain" description="PEP-utilising enzyme mobile" evidence="1">
    <location>
        <begin position="38"/>
        <end position="109"/>
    </location>
</feature>
<evidence type="ECO:0000313" key="3">
    <source>
        <dbReference type="Proteomes" id="UP000288716"/>
    </source>
</evidence>
<dbReference type="EMBL" id="NCKV01001830">
    <property type="protein sequence ID" value="RWS27703.1"/>
    <property type="molecule type" value="Genomic_DNA"/>
</dbReference>
<proteinExistence type="predicted"/>
<keyword evidence="3" id="KW-1185">Reference proteome</keyword>
<evidence type="ECO:0000313" key="2">
    <source>
        <dbReference type="EMBL" id="RWS27703.1"/>
    </source>
</evidence>
<dbReference type="InterPro" id="IPR036637">
    <property type="entry name" value="Phosphohistidine_dom_sf"/>
</dbReference>
<dbReference type="InterPro" id="IPR008279">
    <property type="entry name" value="PEP-util_enz_mobile_dom"/>
</dbReference>
<dbReference type="Gene3D" id="3.50.30.10">
    <property type="entry name" value="Phosphohistidine domain"/>
    <property type="match status" value="1"/>
</dbReference>
<dbReference type="PANTHER" id="PTHR43615">
    <property type="entry name" value="PHOSPHOENOLPYRUVATE SYNTHASE-RELATED"/>
    <property type="match status" value="1"/>
</dbReference>
<protein>
    <submittedName>
        <fullName evidence="2">Putative phosphoenolpyruvate synthase-like protein</fullName>
    </submittedName>
</protein>